<protein>
    <submittedName>
        <fullName evidence="2">Uncharacterized protein</fullName>
    </submittedName>
</protein>
<feature type="compositionally biased region" description="Polar residues" evidence="1">
    <location>
        <begin position="88"/>
        <end position="100"/>
    </location>
</feature>
<feature type="compositionally biased region" description="Polar residues" evidence="1">
    <location>
        <begin position="117"/>
        <end position="131"/>
    </location>
</feature>
<sequence length="296" mass="30661">MMFGFLQDVMLMQLSSDVKFPLQVSMNLLFINPSGTLPLPSLAVPPPPVVCVPTPSTSGIKISVSSATTPSSSSAVSAATDREGAPGTSESDCSSIQSDCTGAPSEFSIVQRERLNDQTGRNSGRQRTTVALLQHPVQVRPGEPPSTRGNCGASWIDPDQQGCLVRPSVNNNHIQPPTEDESPNPSGGLVSGAEGSLSVAPVSQNSSFPSSEASSSSASEAYRAISSAVAQLRDIRDRESRQHAASCSVSPASNATSSAAAVVSHAAPTSSSARRHASKSIGNRRMPRHSRPAASS</sequence>
<keyword evidence="3" id="KW-1185">Reference proteome</keyword>
<feature type="compositionally biased region" description="Basic residues" evidence="1">
    <location>
        <begin position="285"/>
        <end position="296"/>
    </location>
</feature>
<evidence type="ECO:0000313" key="3">
    <source>
        <dbReference type="Proteomes" id="UP001519460"/>
    </source>
</evidence>
<reference evidence="2 3" key="1">
    <citation type="journal article" date="2023" name="Sci. Data">
        <title>Genome assembly of the Korean intertidal mud-creeper Batillaria attramentaria.</title>
        <authorList>
            <person name="Patra A.K."/>
            <person name="Ho P.T."/>
            <person name="Jun S."/>
            <person name="Lee S.J."/>
            <person name="Kim Y."/>
            <person name="Won Y.J."/>
        </authorList>
    </citation>
    <scope>NUCLEOTIDE SEQUENCE [LARGE SCALE GENOMIC DNA]</scope>
    <source>
        <strain evidence="2">Wonlab-2016</strain>
    </source>
</reference>
<organism evidence="2 3">
    <name type="scientific">Batillaria attramentaria</name>
    <dbReference type="NCBI Taxonomy" id="370345"/>
    <lineage>
        <taxon>Eukaryota</taxon>
        <taxon>Metazoa</taxon>
        <taxon>Spiralia</taxon>
        <taxon>Lophotrochozoa</taxon>
        <taxon>Mollusca</taxon>
        <taxon>Gastropoda</taxon>
        <taxon>Caenogastropoda</taxon>
        <taxon>Sorbeoconcha</taxon>
        <taxon>Cerithioidea</taxon>
        <taxon>Batillariidae</taxon>
        <taxon>Batillaria</taxon>
    </lineage>
</organism>
<feature type="region of interest" description="Disordered" evidence="1">
    <location>
        <begin position="233"/>
        <end position="296"/>
    </location>
</feature>
<feature type="compositionally biased region" description="Low complexity" evidence="1">
    <location>
        <begin position="63"/>
        <end position="79"/>
    </location>
</feature>
<feature type="compositionally biased region" description="Low complexity" evidence="1">
    <location>
        <begin position="246"/>
        <end position="272"/>
    </location>
</feature>
<accession>A0ABD0LGB2</accession>
<dbReference type="AlphaFoldDB" id="A0ABD0LGB2"/>
<dbReference type="EMBL" id="JACVVK020000050">
    <property type="protein sequence ID" value="KAK7498514.1"/>
    <property type="molecule type" value="Genomic_DNA"/>
</dbReference>
<name>A0ABD0LGB2_9CAEN</name>
<evidence type="ECO:0000256" key="1">
    <source>
        <dbReference type="SAM" id="MobiDB-lite"/>
    </source>
</evidence>
<gene>
    <name evidence="2" type="ORF">BaRGS_00010174</name>
</gene>
<dbReference type="Proteomes" id="UP001519460">
    <property type="component" value="Unassembled WGS sequence"/>
</dbReference>
<feature type="compositionally biased region" description="Low complexity" evidence="1">
    <location>
        <begin position="203"/>
        <end position="217"/>
    </location>
</feature>
<feature type="compositionally biased region" description="Basic and acidic residues" evidence="1">
    <location>
        <begin position="233"/>
        <end position="242"/>
    </location>
</feature>
<feature type="region of interest" description="Disordered" evidence="1">
    <location>
        <begin position="63"/>
        <end position="217"/>
    </location>
</feature>
<comment type="caution">
    <text evidence="2">The sequence shown here is derived from an EMBL/GenBank/DDBJ whole genome shotgun (WGS) entry which is preliminary data.</text>
</comment>
<evidence type="ECO:0000313" key="2">
    <source>
        <dbReference type="EMBL" id="KAK7498514.1"/>
    </source>
</evidence>
<proteinExistence type="predicted"/>